<accession>A0A1V3XR72</accession>
<evidence type="ECO:0000313" key="2">
    <source>
        <dbReference type="EMBL" id="OOK81723.1"/>
    </source>
</evidence>
<feature type="compositionally biased region" description="Polar residues" evidence="1">
    <location>
        <begin position="48"/>
        <end position="57"/>
    </location>
</feature>
<sequence>MSRRTRITSLTTSDTAGSRSRMRALPSYRVNTNTDFRPDFPERRRQHNQGPGRSASG</sequence>
<gene>
    <name evidence="2" type="ORF">BZL30_0248</name>
</gene>
<comment type="caution">
    <text evidence="2">The sequence shown here is derived from an EMBL/GenBank/DDBJ whole genome shotgun (WGS) entry which is preliminary data.</text>
</comment>
<evidence type="ECO:0000256" key="1">
    <source>
        <dbReference type="SAM" id="MobiDB-lite"/>
    </source>
</evidence>
<reference evidence="2 3" key="1">
    <citation type="submission" date="2017-02" db="EMBL/GenBank/DDBJ databases">
        <title>Complete genome sequences of Mycobacterium kansasii strains isolated from rhesus macaques.</title>
        <authorList>
            <person name="Panda A."/>
            <person name="Nagaraj S."/>
            <person name="Zhao X."/>
            <person name="Tettelin H."/>
            <person name="Detolla L.J."/>
        </authorList>
    </citation>
    <scope>NUCLEOTIDE SEQUENCE [LARGE SCALE GENOMIC DNA]</scope>
    <source>
        <strain evidence="2 3">11-3813</strain>
    </source>
</reference>
<feature type="region of interest" description="Disordered" evidence="1">
    <location>
        <begin position="1"/>
        <end position="57"/>
    </location>
</feature>
<dbReference type="EMBL" id="MVBM01000001">
    <property type="protein sequence ID" value="OOK81723.1"/>
    <property type="molecule type" value="Genomic_DNA"/>
</dbReference>
<dbReference type="AlphaFoldDB" id="A0A1V3XR72"/>
<protein>
    <submittedName>
        <fullName evidence="2">Uncharacterized protein</fullName>
    </submittedName>
</protein>
<evidence type="ECO:0000313" key="3">
    <source>
        <dbReference type="Proteomes" id="UP000189229"/>
    </source>
</evidence>
<name>A0A1V3XR72_MYCKA</name>
<dbReference type="Proteomes" id="UP000189229">
    <property type="component" value="Unassembled WGS sequence"/>
</dbReference>
<organism evidence="2 3">
    <name type="scientific">Mycobacterium kansasii</name>
    <dbReference type="NCBI Taxonomy" id="1768"/>
    <lineage>
        <taxon>Bacteria</taxon>
        <taxon>Bacillati</taxon>
        <taxon>Actinomycetota</taxon>
        <taxon>Actinomycetes</taxon>
        <taxon>Mycobacteriales</taxon>
        <taxon>Mycobacteriaceae</taxon>
        <taxon>Mycobacterium</taxon>
    </lineage>
</organism>
<proteinExistence type="predicted"/>